<feature type="region of interest" description="Disordered" evidence="1">
    <location>
        <begin position="1"/>
        <end position="61"/>
    </location>
</feature>
<sequence>MSDKGDSARGDRSARSESSRSSTSRRSRERHLSPIRREPKSPRSPRHNKIYRCPPTPPPDKLLVQEKSFVLDSMATASISGDYSKANPKLGPVIPPYNSQRDPHTSNYFRFLGVDRTLKKTFQRKFGGKDHKGKDHKRSHGNRMITSLFADEPSNIPYDCLYKVGGYVASTLRSRPSPSGLETYYYPCHSRETIDGHAQFMQDIKPITGYNGPYGFRRNTPWLRQMPSPFGTSTLSRTHEDKKDIVC</sequence>
<dbReference type="EMBL" id="JAODUP010000962">
    <property type="protein sequence ID" value="KAK2142390.1"/>
    <property type="molecule type" value="Genomic_DNA"/>
</dbReference>
<keyword evidence="3" id="KW-1185">Reference proteome</keyword>
<reference evidence="2" key="1">
    <citation type="journal article" date="2023" name="Mol. Biol. Evol.">
        <title>Third-Generation Sequencing Reveals the Adaptive Role of the Epigenome in Three Deep-Sea Polychaetes.</title>
        <authorList>
            <person name="Perez M."/>
            <person name="Aroh O."/>
            <person name="Sun Y."/>
            <person name="Lan Y."/>
            <person name="Juniper S.K."/>
            <person name="Young C.R."/>
            <person name="Angers B."/>
            <person name="Qian P.Y."/>
        </authorList>
    </citation>
    <scope>NUCLEOTIDE SEQUENCE</scope>
    <source>
        <strain evidence="2">P08H-3</strain>
    </source>
</reference>
<evidence type="ECO:0000313" key="3">
    <source>
        <dbReference type="Proteomes" id="UP001208570"/>
    </source>
</evidence>
<proteinExistence type="predicted"/>
<protein>
    <submittedName>
        <fullName evidence="2">Uncharacterized protein</fullName>
    </submittedName>
</protein>
<evidence type="ECO:0000256" key="1">
    <source>
        <dbReference type="SAM" id="MobiDB-lite"/>
    </source>
</evidence>
<dbReference type="AlphaFoldDB" id="A0AAD9MR51"/>
<dbReference type="Pfam" id="PF15075">
    <property type="entry name" value="SPMAP1-like"/>
    <property type="match status" value="2"/>
</dbReference>
<dbReference type="PANTHER" id="PTHR34221:SF4">
    <property type="entry name" value="CHROMOSOME LG9 OPEN READING FRAME, HUMAN C17ORF98"/>
    <property type="match status" value="1"/>
</dbReference>
<dbReference type="PANTHER" id="PTHR34221">
    <property type="entry name" value="HYPOTHETICAL PROTEIN LOC691189"/>
    <property type="match status" value="1"/>
</dbReference>
<feature type="compositionally biased region" description="Basic and acidic residues" evidence="1">
    <location>
        <begin position="1"/>
        <end position="18"/>
    </location>
</feature>
<comment type="caution">
    <text evidence="2">The sequence shown here is derived from an EMBL/GenBank/DDBJ whole genome shotgun (WGS) entry which is preliminary data.</text>
</comment>
<dbReference type="InterPro" id="IPR028027">
    <property type="entry name" value="SPMAP1"/>
</dbReference>
<organism evidence="2 3">
    <name type="scientific">Paralvinella palmiformis</name>
    <dbReference type="NCBI Taxonomy" id="53620"/>
    <lineage>
        <taxon>Eukaryota</taxon>
        <taxon>Metazoa</taxon>
        <taxon>Spiralia</taxon>
        <taxon>Lophotrochozoa</taxon>
        <taxon>Annelida</taxon>
        <taxon>Polychaeta</taxon>
        <taxon>Sedentaria</taxon>
        <taxon>Canalipalpata</taxon>
        <taxon>Terebellida</taxon>
        <taxon>Terebelliformia</taxon>
        <taxon>Alvinellidae</taxon>
        <taxon>Paralvinella</taxon>
    </lineage>
</organism>
<evidence type="ECO:0000313" key="2">
    <source>
        <dbReference type="EMBL" id="KAK2142390.1"/>
    </source>
</evidence>
<feature type="compositionally biased region" description="Basic and acidic residues" evidence="1">
    <location>
        <begin position="30"/>
        <end position="41"/>
    </location>
</feature>
<gene>
    <name evidence="2" type="ORF">LSH36_962g00010</name>
</gene>
<accession>A0AAD9MR51</accession>
<dbReference type="Proteomes" id="UP001208570">
    <property type="component" value="Unassembled WGS sequence"/>
</dbReference>
<name>A0AAD9MR51_9ANNE</name>